<dbReference type="GO" id="GO:0004601">
    <property type="term" value="F:peroxidase activity"/>
    <property type="evidence" value="ECO:0007669"/>
    <property type="project" value="UniProtKB-KW"/>
</dbReference>
<evidence type="ECO:0000313" key="2">
    <source>
        <dbReference type="Proteomes" id="UP000215914"/>
    </source>
</evidence>
<dbReference type="SUPFAM" id="SSF48113">
    <property type="entry name" value="Heme-dependent peroxidases"/>
    <property type="match status" value="1"/>
</dbReference>
<proteinExistence type="predicted"/>
<dbReference type="PRINTS" id="PR00459">
    <property type="entry name" value="ASPEROXIDASE"/>
</dbReference>
<reference evidence="2" key="1">
    <citation type="journal article" date="2017" name="Nature">
        <title>The sunflower genome provides insights into oil metabolism, flowering and Asterid evolution.</title>
        <authorList>
            <person name="Badouin H."/>
            <person name="Gouzy J."/>
            <person name="Grassa C.J."/>
            <person name="Murat F."/>
            <person name="Staton S.E."/>
            <person name="Cottret L."/>
            <person name="Lelandais-Briere C."/>
            <person name="Owens G.L."/>
            <person name="Carrere S."/>
            <person name="Mayjonade B."/>
            <person name="Legrand L."/>
            <person name="Gill N."/>
            <person name="Kane N.C."/>
            <person name="Bowers J.E."/>
            <person name="Hubner S."/>
            <person name="Bellec A."/>
            <person name="Berard A."/>
            <person name="Berges H."/>
            <person name="Blanchet N."/>
            <person name="Boniface M.C."/>
            <person name="Brunel D."/>
            <person name="Catrice O."/>
            <person name="Chaidir N."/>
            <person name="Claudel C."/>
            <person name="Donnadieu C."/>
            <person name="Faraut T."/>
            <person name="Fievet G."/>
            <person name="Helmstetter N."/>
            <person name="King M."/>
            <person name="Knapp S.J."/>
            <person name="Lai Z."/>
            <person name="Le Paslier M.C."/>
            <person name="Lippi Y."/>
            <person name="Lorenzon L."/>
            <person name="Mandel J.R."/>
            <person name="Marage G."/>
            <person name="Marchand G."/>
            <person name="Marquand E."/>
            <person name="Bret-Mestries E."/>
            <person name="Morien E."/>
            <person name="Nambeesan S."/>
            <person name="Nguyen T."/>
            <person name="Pegot-Espagnet P."/>
            <person name="Pouilly N."/>
            <person name="Raftis F."/>
            <person name="Sallet E."/>
            <person name="Schiex T."/>
            <person name="Thomas J."/>
            <person name="Vandecasteele C."/>
            <person name="Vares D."/>
            <person name="Vear F."/>
            <person name="Vautrin S."/>
            <person name="Crespi M."/>
            <person name="Mangin B."/>
            <person name="Burke J.M."/>
            <person name="Salse J."/>
            <person name="Munos S."/>
            <person name="Vincourt P."/>
            <person name="Rieseberg L.H."/>
            <person name="Langlade N.B."/>
        </authorList>
    </citation>
    <scope>NUCLEOTIDE SEQUENCE [LARGE SCALE GENOMIC DNA]</scope>
    <source>
        <strain evidence="2">cv. SF193</strain>
    </source>
</reference>
<dbReference type="GO" id="GO:0020037">
    <property type="term" value="F:heme binding"/>
    <property type="evidence" value="ECO:0007669"/>
    <property type="project" value="InterPro"/>
</dbReference>
<evidence type="ECO:0000313" key="1">
    <source>
        <dbReference type="EMBL" id="OTG21615.1"/>
    </source>
</evidence>
<dbReference type="InterPro" id="IPR010255">
    <property type="entry name" value="Haem_peroxidase_sf"/>
</dbReference>
<keyword evidence="1" id="KW-0560">Oxidoreductase</keyword>
<dbReference type="GO" id="GO:0006979">
    <property type="term" value="P:response to oxidative stress"/>
    <property type="evidence" value="ECO:0007669"/>
    <property type="project" value="InterPro"/>
</dbReference>
<organism evidence="1 2">
    <name type="scientific">Helianthus annuus</name>
    <name type="common">Common sunflower</name>
    <dbReference type="NCBI Taxonomy" id="4232"/>
    <lineage>
        <taxon>Eukaryota</taxon>
        <taxon>Viridiplantae</taxon>
        <taxon>Streptophyta</taxon>
        <taxon>Embryophyta</taxon>
        <taxon>Tracheophyta</taxon>
        <taxon>Spermatophyta</taxon>
        <taxon>Magnoliopsida</taxon>
        <taxon>eudicotyledons</taxon>
        <taxon>Gunneridae</taxon>
        <taxon>Pentapetalae</taxon>
        <taxon>asterids</taxon>
        <taxon>campanulids</taxon>
        <taxon>Asterales</taxon>
        <taxon>Asteraceae</taxon>
        <taxon>Asteroideae</taxon>
        <taxon>Heliantheae alliance</taxon>
        <taxon>Heliantheae</taxon>
        <taxon>Helianthus</taxon>
    </lineage>
</organism>
<name>A0A251UE39_HELAN</name>
<keyword evidence="2" id="KW-1185">Reference proteome</keyword>
<gene>
    <name evidence="1" type="ORF">HannXRQ_Chr07g0206051</name>
</gene>
<dbReference type="InParanoid" id="A0A251UE39"/>
<sequence length="102" mass="11510">MWFDICTGMPYGSTSLESSISFLNFYFYFKILRWHEAGTYNVNTKTGALNGLIRNVEYSHGSNNGLTIAIDFLRAVICVIQEKCSKALSSSEKWLSEPQLQG</sequence>
<dbReference type="AlphaFoldDB" id="A0A251UE39"/>
<dbReference type="STRING" id="4232.A0A251UE39"/>
<dbReference type="InterPro" id="IPR002207">
    <property type="entry name" value="Peroxidase_I"/>
</dbReference>
<protein>
    <submittedName>
        <fullName evidence="1">Putative heme peroxidase</fullName>
    </submittedName>
</protein>
<keyword evidence="1" id="KW-0575">Peroxidase</keyword>
<accession>A0A251UE39</accession>
<dbReference type="EMBL" id="CM007896">
    <property type="protein sequence ID" value="OTG21615.1"/>
    <property type="molecule type" value="Genomic_DNA"/>
</dbReference>
<dbReference type="Proteomes" id="UP000215914">
    <property type="component" value="Chromosome 7"/>
</dbReference>
<dbReference type="Gene3D" id="1.10.520.10">
    <property type="match status" value="1"/>
</dbReference>